<dbReference type="EMBL" id="DS985245">
    <property type="protein sequence ID" value="EDV24997.1"/>
    <property type="molecule type" value="Genomic_DNA"/>
</dbReference>
<evidence type="ECO:0000313" key="3">
    <source>
        <dbReference type="Proteomes" id="UP000009022"/>
    </source>
</evidence>
<feature type="compositionally biased region" description="Basic residues" evidence="1">
    <location>
        <begin position="278"/>
        <end position="289"/>
    </location>
</feature>
<proteinExistence type="predicted"/>
<keyword evidence="3" id="KW-1185">Reference proteome</keyword>
<dbReference type="Proteomes" id="UP000009022">
    <property type="component" value="Unassembled WGS sequence"/>
</dbReference>
<dbReference type="RefSeq" id="XP_002112887.1">
    <property type="nucleotide sequence ID" value="XM_002112851.1"/>
</dbReference>
<name>B3RY94_TRIAD</name>
<feature type="region of interest" description="Disordered" evidence="1">
    <location>
        <begin position="255"/>
        <end position="289"/>
    </location>
</feature>
<sequence length="350" mass="39759">MANNGMFKIDRTHLPSSSGVEFCKNTNSGQCTKAEDAATKSSHTIYPGRLCAKKEYSNLAERMDSDHNNDTDVQKCSNFNSASLLVYPHILSRQHLLTIFDQRGISVDRSLDKIALLKLYQQYIMPRAKRSERPLSMQLQARNQSDHSLTTPSTNQADNLCNSQLFTTGEATANWINDEDSTLGRTSNRHDVHNGDLTSDFIDNTSKPNHQINSQRKRALKVVQQGTMAPDDNPKEAKIVRMADNTNITINRTSTSQQFPSTSSPNNNMNLDGPSSVHAKRKALTPKRMRHRRKNYPKLKSLPGLSVRSFEMRCYSVSVYLSEYDCLKMYETLIVKTFTNFYHVLRQSRK</sequence>
<gene>
    <name evidence="2" type="ORF">TRIADDRAFT_63953</name>
</gene>
<dbReference type="CTD" id="6753664"/>
<accession>B3RY94</accession>
<dbReference type="HOGENOM" id="CLU_793052_0_0_1"/>
<evidence type="ECO:0000313" key="2">
    <source>
        <dbReference type="EMBL" id="EDV24997.1"/>
    </source>
</evidence>
<evidence type="ECO:0008006" key="4">
    <source>
        <dbReference type="Google" id="ProtNLM"/>
    </source>
</evidence>
<dbReference type="KEGG" id="tad:TRIADDRAFT_63953"/>
<dbReference type="AlphaFoldDB" id="B3RY94"/>
<organism evidence="2 3">
    <name type="scientific">Trichoplax adhaerens</name>
    <name type="common">Trichoplax reptans</name>
    <dbReference type="NCBI Taxonomy" id="10228"/>
    <lineage>
        <taxon>Eukaryota</taxon>
        <taxon>Metazoa</taxon>
        <taxon>Placozoa</taxon>
        <taxon>Uniplacotomia</taxon>
        <taxon>Trichoplacea</taxon>
        <taxon>Trichoplacidae</taxon>
        <taxon>Trichoplax</taxon>
    </lineage>
</organism>
<protein>
    <recommendedName>
        <fullName evidence="4">Ashwin</fullName>
    </recommendedName>
</protein>
<feature type="compositionally biased region" description="Low complexity" evidence="1">
    <location>
        <begin position="255"/>
        <end position="268"/>
    </location>
</feature>
<reference evidence="2 3" key="1">
    <citation type="journal article" date="2008" name="Nature">
        <title>The Trichoplax genome and the nature of placozoans.</title>
        <authorList>
            <person name="Srivastava M."/>
            <person name="Begovic E."/>
            <person name="Chapman J."/>
            <person name="Putnam N.H."/>
            <person name="Hellsten U."/>
            <person name="Kawashima T."/>
            <person name="Kuo A."/>
            <person name="Mitros T."/>
            <person name="Salamov A."/>
            <person name="Carpenter M.L."/>
            <person name="Signorovitch A.Y."/>
            <person name="Moreno M.A."/>
            <person name="Kamm K."/>
            <person name="Grimwood J."/>
            <person name="Schmutz J."/>
            <person name="Shapiro H."/>
            <person name="Grigoriev I.V."/>
            <person name="Buss L.W."/>
            <person name="Schierwater B."/>
            <person name="Dellaporta S.L."/>
            <person name="Rokhsar D.S."/>
        </authorList>
    </citation>
    <scope>NUCLEOTIDE SEQUENCE [LARGE SCALE GENOMIC DNA]</scope>
    <source>
        <strain evidence="2 3">Grell-BS-1999</strain>
    </source>
</reference>
<evidence type="ECO:0000256" key="1">
    <source>
        <dbReference type="SAM" id="MobiDB-lite"/>
    </source>
</evidence>
<dbReference type="GeneID" id="6753664"/>
<dbReference type="InParanoid" id="B3RY94"/>